<dbReference type="EMBL" id="LBWQ01000005">
    <property type="protein sequence ID" value="KKR14129.1"/>
    <property type="molecule type" value="Genomic_DNA"/>
</dbReference>
<accession>A0A0G0NDC7</accession>
<dbReference type="AlphaFoldDB" id="A0A0G0NDC7"/>
<feature type="transmembrane region" description="Helical" evidence="1">
    <location>
        <begin position="21"/>
        <end position="41"/>
    </location>
</feature>
<evidence type="ECO:0000256" key="1">
    <source>
        <dbReference type="SAM" id="Phobius"/>
    </source>
</evidence>
<keyword evidence="1" id="KW-0812">Transmembrane</keyword>
<keyword evidence="1" id="KW-0472">Membrane</keyword>
<comment type="caution">
    <text evidence="2">The sequence shown here is derived from an EMBL/GenBank/DDBJ whole genome shotgun (WGS) entry which is preliminary data.</text>
</comment>
<reference evidence="2 3" key="1">
    <citation type="journal article" date="2015" name="Nature">
        <title>rRNA introns, odd ribosomes, and small enigmatic genomes across a large radiation of phyla.</title>
        <authorList>
            <person name="Brown C.T."/>
            <person name="Hug L.A."/>
            <person name="Thomas B.C."/>
            <person name="Sharon I."/>
            <person name="Castelle C.J."/>
            <person name="Singh A."/>
            <person name="Wilkins M.J."/>
            <person name="Williams K.H."/>
            <person name="Banfield J.F."/>
        </authorList>
    </citation>
    <scope>NUCLEOTIDE SEQUENCE [LARGE SCALE GENOMIC DNA]</scope>
</reference>
<keyword evidence="1" id="KW-1133">Transmembrane helix</keyword>
<dbReference type="Proteomes" id="UP000034690">
    <property type="component" value="Unassembled WGS sequence"/>
</dbReference>
<sequence>MTHHSQKNYTTINLHKRGFAHLFLAVVIVLIGLGGLLYFSWQKGLVKTAPEETSLTPTSNPTKDWKLYSRQEISFQYPPTWKEKPIQLTGSGSYLEIENESGIFTFIFTNRGNYNNGTEKPYSSLQEYTNMPYPGVERIIDGQEAMQYLPRAGSENVNSVYFFSKDQKQIYTIELTTNVKTEEQIEKGQKLFDQIISTFKFLDTNDVEKDTISQFLGRWDNLQKNIPFKPVLGGAGWFVDYFQFMGNNTFLVSFEDGHVLHAAIHKKQDDQFTLMESFENIPFKSTEWNSLEEKYGDQNNIFVE</sequence>
<name>A0A0G0NDC7_9BACT</name>
<organism evidence="2 3">
    <name type="scientific">Candidatus Woesebacteria bacterium GW2011_GWA1_39_21b</name>
    <dbReference type="NCBI Taxonomy" id="1618551"/>
    <lineage>
        <taxon>Bacteria</taxon>
        <taxon>Candidatus Woeseibacteriota</taxon>
    </lineage>
</organism>
<evidence type="ECO:0000313" key="3">
    <source>
        <dbReference type="Proteomes" id="UP000034690"/>
    </source>
</evidence>
<proteinExistence type="predicted"/>
<protein>
    <submittedName>
        <fullName evidence="2">Uncharacterized protein</fullName>
    </submittedName>
</protein>
<evidence type="ECO:0000313" key="2">
    <source>
        <dbReference type="EMBL" id="KKR14129.1"/>
    </source>
</evidence>
<gene>
    <name evidence="2" type="ORF">UT40_C0005G0058</name>
</gene>